<dbReference type="EMBL" id="QLYX01000013">
    <property type="protein sequence ID" value="RAY12546.1"/>
    <property type="molecule type" value="Genomic_DNA"/>
</dbReference>
<evidence type="ECO:0000313" key="3">
    <source>
        <dbReference type="Proteomes" id="UP000251891"/>
    </source>
</evidence>
<comment type="caution">
    <text evidence="2">The sequence shown here is derived from an EMBL/GenBank/DDBJ whole genome shotgun (WGS) entry which is preliminary data.</text>
</comment>
<name>A0A365H0I1_9ACTN</name>
<keyword evidence="3" id="KW-1185">Reference proteome</keyword>
<dbReference type="Pfam" id="PF21806">
    <property type="entry name" value="DUF6879"/>
    <property type="match status" value="1"/>
</dbReference>
<dbReference type="AlphaFoldDB" id="A0A365H0I1"/>
<proteinExistence type="predicted"/>
<sequence>MGVEGWAELFGSASVGLDHLELRDSYALDTEDERYLWWREHRAELPREEHPWWDLTAATAARGVLIRRARIVSVPVTEYIAFEHAASWQNVAAGEHLRWLPRSRASDLLVPGNDFWLIDGERVLFNLFDGEGRPTGKQFTDDAEVVKAVGASFTAVWERATDHAEFRLG</sequence>
<feature type="domain" description="DUF6879" evidence="1">
    <location>
        <begin position="6"/>
        <end position="167"/>
    </location>
</feature>
<organism evidence="2 3">
    <name type="scientific">Actinomadura craniellae</name>
    <dbReference type="NCBI Taxonomy" id="2231787"/>
    <lineage>
        <taxon>Bacteria</taxon>
        <taxon>Bacillati</taxon>
        <taxon>Actinomycetota</taxon>
        <taxon>Actinomycetes</taxon>
        <taxon>Streptosporangiales</taxon>
        <taxon>Thermomonosporaceae</taxon>
        <taxon>Actinomadura</taxon>
    </lineage>
</organism>
<dbReference type="InterPro" id="IPR049244">
    <property type="entry name" value="DUF6879"/>
</dbReference>
<dbReference type="OrthoDB" id="4562627at2"/>
<dbReference type="Proteomes" id="UP000251891">
    <property type="component" value="Unassembled WGS sequence"/>
</dbReference>
<evidence type="ECO:0000259" key="1">
    <source>
        <dbReference type="Pfam" id="PF21806"/>
    </source>
</evidence>
<accession>A0A365H0I1</accession>
<protein>
    <recommendedName>
        <fullName evidence="1">DUF6879 domain-containing protein</fullName>
    </recommendedName>
</protein>
<reference evidence="2 3" key="1">
    <citation type="submission" date="2018-06" db="EMBL/GenBank/DDBJ databases">
        <title>Actinomadura craniellae sp. nov. isolated from marine sponge Craniella sp.</title>
        <authorList>
            <person name="Li L."/>
            <person name="Xu Q.H."/>
            <person name="Lin H.W."/>
            <person name="Lu Y.H."/>
        </authorList>
    </citation>
    <scope>NUCLEOTIDE SEQUENCE [LARGE SCALE GENOMIC DNA]</scope>
    <source>
        <strain evidence="2 3">LHW63021</strain>
    </source>
</reference>
<gene>
    <name evidence="2" type="ORF">DPM19_25030</name>
</gene>
<evidence type="ECO:0000313" key="2">
    <source>
        <dbReference type="EMBL" id="RAY12546.1"/>
    </source>
</evidence>